<accession>A0A0K2TP88</accession>
<reference evidence="1" key="1">
    <citation type="submission" date="2014-05" db="EMBL/GenBank/DDBJ databases">
        <authorList>
            <person name="Chronopoulou M."/>
        </authorList>
    </citation>
    <scope>NUCLEOTIDE SEQUENCE</scope>
    <source>
        <tissue evidence="1">Whole organism</tissue>
    </source>
</reference>
<dbReference type="EMBL" id="HACA01010309">
    <property type="protein sequence ID" value="CDW27670.1"/>
    <property type="molecule type" value="Transcribed_RNA"/>
</dbReference>
<proteinExistence type="predicted"/>
<protein>
    <submittedName>
        <fullName evidence="1">Uncharacterized protein</fullName>
    </submittedName>
</protein>
<evidence type="ECO:0000313" key="1">
    <source>
        <dbReference type="EMBL" id="CDW27670.1"/>
    </source>
</evidence>
<organism evidence="1">
    <name type="scientific">Lepeophtheirus salmonis</name>
    <name type="common">Salmon louse</name>
    <name type="synonym">Caligus salmonis</name>
    <dbReference type="NCBI Taxonomy" id="72036"/>
    <lineage>
        <taxon>Eukaryota</taxon>
        <taxon>Metazoa</taxon>
        <taxon>Ecdysozoa</taxon>
        <taxon>Arthropoda</taxon>
        <taxon>Crustacea</taxon>
        <taxon>Multicrustacea</taxon>
        <taxon>Hexanauplia</taxon>
        <taxon>Copepoda</taxon>
        <taxon>Siphonostomatoida</taxon>
        <taxon>Caligidae</taxon>
        <taxon>Lepeophtheirus</taxon>
    </lineage>
</organism>
<name>A0A0K2TP88_LEPSM</name>
<sequence length="13" mass="1621">MPNTEYILKVYYS</sequence>